<sequence length="167" mass="16840">MRTAADSTRARAAVLVLLVVVGLVAVAAVDLPDVATARGWVDAAGPWGWTGMVTGVALVLLAPVPRSAVSVLVGVLAGFPAGVAVALAGGLLGGLAAFGLSRGLGRPAVARFAGRGLARVDRLMAERGFWALLLGRLLPVVPFVALSYGAGLTAVRLTPTRSPRRSG</sequence>
<comment type="subcellular location">
    <subcellularLocation>
        <location evidence="1 7">Cell membrane</location>
        <topology evidence="1 7">Multi-pass membrane protein</topology>
    </subcellularLocation>
</comment>
<keyword evidence="6 7" id="KW-0472">Membrane</keyword>
<keyword evidence="4 7" id="KW-0812">Transmembrane</keyword>
<evidence type="ECO:0000256" key="5">
    <source>
        <dbReference type="ARBA" id="ARBA00022989"/>
    </source>
</evidence>
<organism evidence="9 10">
    <name type="scientific">Blastococcus brunescens</name>
    <dbReference type="NCBI Taxonomy" id="1564165"/>
    <lineage>
        <taxon>Bacteria</taxon>
        <taxon>Bacillati</taxon>
        <taxon>Actinomycetota</taxon>
        <taxon>Actinomycetes</taxon>
        <taxon>Geodermatophilales</taxon>
        <taxon>Geodermatophilaceae</taxon>
        <taxon>Blastococcus</taxon>
    </lineage>
</organism>
<feature type="transmembrane region" description="Helical" evidence="7">
    <location>
        <begin position="129"/>
        <end position="155"/>
    </location>
</feature>
<dbReference type="PANTHER" id="PTHR12677:SF59">
    <property type="entry name" value="GOLGI APPARATUS MEMBRANE PROTEIN TVP38-RELATED"/>
    <property type="match status" value="1"/>
</dbReference>
<evidence type="ECO:0000313" key="10">
    <source>
        <dbReference type="Proteomes" id="UP001324287"/>
    </source>
</evidence>
<dbReference type="PANTHER" id="PTHR12677">
    <property type="entry name" value="GOLGI APPARATUS MEMBRANE PROTEIN TVP38-RELATED"/>
    <property type="match status" value="1"/>
</dbReference>
<evidence type="ECO:0000256" key="4">
    <source>
        <dbReference type="ARBA" id="ARBA00022692"/>
    </source>
</evidence>
<evidence type="ECO:0000256" key="3">
    <source>
        <dbReference type="ARBA" id="ARBA00022475"/>
    </source>
</evidence>
<gene>
    <name evidence="9" type="ORF">U6N30_09465</name>
</gene>
<evidence type="ECO:0000259" key="8">
    <source>
        <dbReference type="Pfam" id="PF09335"/>
    </source>
</evidence>
<dbReference type="EMBL" id="CP141261">
    <property type="protein sequence ID" value="WRL65774.1"/>
    <property type="molecule type" value="Genomic_DNA"/>
</dbReference>
<dbReference type="RefSeq" id="WP_324277092.1">
    <property type="nucleotide sequence ID" value="NZ_CP141261.1"/>
</dbReference>
<reference evidence="9 10" key="1">
    <citation type="submission" date="2023-12" db="EMBL/GenBank/DDBJ databases">
        <title>Blastococcus brunescens sp. nov., an actonobacterium isolated from sandstone collected in sahara desert.</title>
        <authorList>
            <person name="Gtari M."/>
            <person name="Ghodhbane F."/>
        </authorList>
    </citation>
    <scope>NUCLEOTIDE SEQUENCE [LARGE SCALE GENOMIC DNA]</scope>
    <source>
        <strain evidence="9 10">BMG 8361</strain>
    </source>
</reference>
<feature type="domain" description="VTT" evidence="8">
    <location>
        <begin position="64"/>
        <end position="157"/>
    </location>
</feature>
<evidence type="ECO:0000256" key="6">
    <source>
        <dbReference type="ARBA" id="ARBA00023136"/>
    </source>
</evidence>
<evidence type="ECO:0000256" key="1">
    <source>
        <dbReference type="ARBA" id="ARBA00004651"/>
    </source>
</evidence>
<keyword evidence="3 7" id="KW-1003">Cell membrane</keyword>
<protein>
    <recommendedName>
        <fullName evidence="7">TVP38/TMEM64 family membrane protein</fullName>
    </recommendedName>
</protein>
<dbReference type="Pfam" id="PF09335">
    <property type="entry name" value="VTT_dom"/>
    <property type="match status" value="1"/>
</dbReference>
<feature type="transmembrane region" description="Helical" evidence="7">
    <location>
        <begin position="71"/>
        <end position="98"/>
    </location>
</feature>
<comment type="similarity">
    <text evidence="2 7">Belongs to the TVP38/TMEM64 family.</text>
</comment>
<keyword evidence="10" id="KW-1185">Reference proteome</keyword>
<evidence type="ECO:0000256" key="7">
    <source>
        <dbReference type="RuleBase" id="RU366058"/>
    </source>
</evidence>
<comment type="caution">
    <text evidence="7">Lacks conserved residue(s) required for the propagation of feature annotation.</text>
</comment>
<accession>A0ABZ1B4W6</accession>
<name>A0ABZ1B4W6_9ACTN</name>
<proteinExistence type="inferred from homology"/>
<evidence type="ECO:0000256" key="2">
    <source>
        <dbReference type="ARBA" id="ARBA00008640"/>
    </source>
</evidence>
<evidence type="ECO:0000313" key="9">
    <source>
        <dbReference type="EMBL" id="WRL65774.1"/>
    </source>
</evidence>
<dbReference type="InterPro" id="IPR032816">
    <property type="entry name" value="VTT_dom"/>
</dbReference>
<keyword evidence="5 7" id="KW-1133">Transmembrane helix</keyword>
<dbReference type="Proteomes" id="UP001324287">
    <property type="component" value="Chromosome"/>
</dbReference>
<feature type="transmembrane region" description="Helical" evidence="7">
    <location>
        <begin position="44"/>
        <end position="64"/>
    </location>
</feature>
<dbReference type="InterPro" id="IPR015414">
    <property type="entry name" value="TMEM64"/>
</dbReference>